<evidence type="ECO:0000256" key="10">
    <source>
        <dbReference type="SAM" id="MobiDB-lite"/>
    </source>
</evidence>
<feature type="compositionally biased region" description="Basic and acidic residues" evidence="10">
    <location>
        <begin position="419"/>
        <end position="434"/>
    </location>
</feature>
<keyword evidence="5 11" id="KW-0732">Signal</keyword>
<sequence length="515" mass="54884">MTTNLLLGLLLITTTATQAALAVPGDGKNEFEYRALCALVNIAKLPTNEITLPTVSEDTVLAIEVLNMSASNDDWKKNFPEEGKPDPEPTPPCTSGDKRIRCNDKYSRYKQVKSTLAAETKAHETKDKHNLFAGVQQTAAGQRAQLQLHDIATTAATLRQSFIKSPDYPADNIADEIKHELQQALYGTQSKPAGNTYTDQWSQSGTRSTDCKTDKAGKSIRGDLACLCIADNTHTKQACKDTLGPAGSTWATNAVPININAIEAGCKGQTKPKLTSAAIQKAPSAFTHALHSNAAGGADAILLGQAHSDGACGGTAGKACVDYAVTLAPATADEDNNIPWYKHMAAAAKKLEQVEKAKSEAEKLNSRLNELKSQAESLYKTLKISEDKQVAQTHGPGATLPVKQESKCKPQNKTPTDCPSEHCDYDDKETDGNKCKPKTGTENKAAGTGGEQAGGATNTKGKKCSSKKSADECTGNCKWDGKECKDSSILVNNKLDLVTAAFMSMVVSNEFCSIL</sequence>
<evidence type="ECO:0000256" key="7">
    <source>
        <dbReference type="ARBA" id="ARBA00023180"/>
    </source>
</evidence>
<feature type="region of interest" description="Disordered" evidence="10">
    <location>
        <begin position="389"/>
        <end position="473"/>
    </location>
</feature>
<dbReference type="GO" id="GO:0098552">
    <property type="term" value="C:side of membrane"/>
    <property type="evidence" value="ECO:0007669"/>
    <property type="project" value="UniProtKB-KW"/>
</dbReference>
<dbReference type="VEuPathDB" id="TriTrypDB:Tb427_000210300"/>
<feature type="domain" description="Trypanosome variant surface glycoprotein C-terminal" evidence="12">
    <location>
        <begin position="408"/>
        <end position="506"/>
    </location>
</feature>
<comment type="function">
    <text evidence="1">VSG forms a coat on the surface of the parasite. The trypanosome evades the immune response of the host by expressing a series of antigenically distinct VSGs from an estimated 1000 VSG genes.</text>
</comment>
<dbReference type="VEuPathDB" id="TriTrypDB:Tb1125.Tb09.v4.0030"/>
<dbReference type="AlphaFoldDB" id="A0A1J0R5Y7"/>
<feature type="coiled-coil region" evidence="9">
    <location>
        <begin position="344"/>
        <end position="388"/>
    </location>
</feature>
<keyword evidence="9" id="KW-0175">Coiled coil</keyword>
<dbReference type="Pfam" id="PF10659">
    <property type="entry name" value="Trypan_glycop_C"/>
    <property type="match status" value="1"/>
</dbReference>
<proteinExistence type="predicted"/>
<dbReference type="GO" id="GO:0005886">
    <property type="term" value="C:plasma membrane"/>
    <property type="evidence" value="ECO:0007669"/>
    <property type="project" value="UniProtKB-SubCell"/>
</dbReference>
<feature type="chain" id="PRO_5012543083" evidence="11">
    <location>
        <begin position="23"/>
        <end position="515"/>
    </location>
</feature>
<evidence type="ECO:0000256" key="4">
    <source>
        <dbReference type="ARBA" id="ARBA00022622"/>
    </source>
</evidence>
<keyword evidence="8" id="KW-0449">Lipoprotein</keyword>
<dbReference type="EMBL" id="KX699278">
    <property type="protein sequence ID" value="APD73234.1"/>
    <property type="molecule type" value="Genomic_DNA"/>
</dbReference>
<evidence type="ECO:0000256" key="1">
    <source>
        <dbReference type="ARBA" id="ARBA00002523"/>
    </source>
</evidence>
<dbReference type="InterPro" id="IPR025932">
    <property type="entry name" value="Trypano_VSG_B_N_dom"/>
</dbReference>
<dbReference type="VEuPathDB" id="TriTrypDB:Tb927.8.130"/>
<evidence type="ECO:0000259" key="13">
    <source>
        <dbReference type="Pfam" id="PF13206"/>
    </source>
</evidence>
<accession>A0A1J0R5Y7</accession>
<evidence type="ECO:0000256" key="8">
    <source>
        <dbReference type="ARBA" id="ARBA00023288"/>
    </source>
</evidence>
<reference evidence="14" key="1">
    <citation type="submission" date="2016-08" db="EMBL/GenBank/DDBJ databases">
        <title>VSG repertoire of Trypanosoma brucei EATRO 1125.</title>
        <authorList>
            <person name="Cross G.A."/>
        </authorList>
    </citation>
    <scope>NUCLEOTIDE SEQUENCE</scope>
    <source>
        <strain evidence="14">EATRO 1125</strain>
    </source>
</reference>
<evidence type="ECO:0000313" key="14">
    <source>
        <dbReference type="EMBL" id="APD73234.1"/>
    </source>
</evidence>
<feature type="region of interest" description="Disordered" evidence="10">
    <location>
        <begin position="74"/>
        <end position="99"/>
    </location>
</feature>
<feature type="signal peptide" evidence="11">
    <location>
        <begin position="1"/>
        <end position="22"/>
    </location>
</feature>
<feature type="domain" description="Trypanosome variant surface glycoprotein B-type N-terminal" evidence="13">
    <location>
        <begin position="12"/>
        <end position="369"/>
    </location>
</feature>
<evidence type="ECO:0000256" key="9">
    <source>
        <dbReference type="SAM" id="Coils"/>
    </source>
</evidence>
<comment type="subcellular location">
    <subcellularLocation>
        <location evidence="2">Cell membrane</location>
        <topology evidence="2">Lipid-anchor</topology>
        <topology evidence="2">GPI-anchor</topology>
    </subcellularLocation>
</comment>
<dbReference type="Pfam" id="PF13206">
    <property type="entry name" value="VSG_B"/>
    <property type="match status" value="1"/>
</dbReference>
<name>A0A1J0R5Y7_9TRYP</name>
<evidence type="ECO:0000256" key="6">
    <source>
        <dbReference type="ARBA" id="ARBA00023136"/>
    </source>
</evidence>
<evidence type="ECO:0000256" key="5">
    <source>
        <dbReference type="ARBA" id="ARBA00022729"/>
    </source>
</evidence>
<keyword evidence="3" id="KW-1003">Cell membrane</keyword>
<evidence type="ECO:0000259" key="12">
    <source>
        <dbReference type="Pfam" id="PF10659"/>
    </source>
</evidence>
<keyword evidence="7" id="KW-0325">Glycoprotein</keyword>
<protein>
    <submittedName>
        <fullName evidence="14">Variant surface glycoprotein 1125.466</fullName>
    </submittedName>
</protein>
<feature type="compositionally biased region" description="Basic and acidic residues" evidence="10">
    <location>
        <begin position="74"/>
        <end position="87"/>
    </location>
</feature>
<keyword evidence="6" id="KW-0472">Membrane</keyword>
<organism evidence="14">
    <name type="scientific">Trypanosoma brucei</name>
    <dbReference type="NCBI Taxonomy" id="5691"/>
    <lineage>
        <taxon>Eukaryota</taxon>
        <taxon>Discoba</taxon>
        <taxon>Euglenozoa</taxon>
        <taxon>Kinetoplastea</taxon>
        <taxon>Metakinetoplastina</taxon>
        <taxon>Trypanosomatida</taxon>
        <taxon>Trypanosomatidae</taxon>
        <taxon>Trypanosoma</taxon>
    </lineage>
</organism>
<dbReference type="InterPro" id="IPR019609">
    <property type="entry name" value="Variant_surf_glycoprt_trypan_C"/>
</dbReference>
<evidence type="ECO:0000256" key="2">
    <source>
        <dbReference type="ARBA" id="ARBA00004609"/>
    </source>
</evidence>
<evidence type="ECO:0000256" key="3">
    <source>
        <dbReference type="ARBA" id="ARBA00022475"/>
    </source>
</evidence>
<evidence type="ECO:0000256" key="11">
    <source>
        <dbReference type="SAM" id="SignalP"/>
    </source>
</evidence>
<keyword evidence="4" id="KW-0336">GPI-anchor</keyword>